<keyword evidence="2 5" id="KW-0812">Transmembrane</keyword>
<comment type="subcellular location">
    <subcellularLocation>
        <location evidence="1">Membrane</location>
        <topology evidence="1">Multi-pass membrane protein</topology>
    </subcellularLocation>
</comment>
<dbReference type="InterPro" id="IPR000537">
    <property type="entry name" value="UbiA_prenyltransferase"/>
</dbReference>
<dbReference type="InterPro" id="IPR044878">
    <property type="entry name" value="UbiA_sf"/>
</dbReference>
<evidence type="ECO:0000256" key="4">
    <source>
        <dbReference type="ARBA" id="ARBA00023136"/>
    </source>
</evidence>
<evidence type="ECO:0000313" key="6">
    <source>
        <dbReference type="EMBL" id="KAK7054627.1"/>
    </source>
</evidence>
<gene>
    <name evidence="6" type="ORF">VNI00_003090</name>
</gene>
<dbReference type="AlphaFoldDB" id="A0AAW0DSB7"/>
<evidence type="ECO:0000256" key="1">
    <source>
        <dbReference type="ARBA" id="ARBA00004141"/>
    </source>
</evidence>
<keyword evidence="7" id="KW-1185">Reference proteome</keyword>
<dbReference type="PANTHER" id="PTHR42723">
    <property type="entry name" value="CHLOROPHYLL SYNTHASE"/>
    <property type="match status" value="1"/>
</dbReference>
<accession>A0AAW0DSB7</accession>
<evidence type="ECO:0000313" key="7">
    <source>
        <dbReference type="Proteomes" id="UP001383192"/>
    </source>
</evidence>
<proteinExistence type="predicted"/>
<protein>
    <recommendedName>
        <fullName evidence="8">UbiA prenyltransferase</fullName>
    </recommendedName>
</protein>
<dbReference type="EMBL" id="JAYKXP010000008">
    <property type="protein sequence ID" value="KAK7054627.1"/>
    <property type="molecule type" value="Genomic_DNA"/>
</dbReference>
<dbReference type="Pfam" id="PF01040">
    <property type="entry name" value="UbiA"/>
    <property type="match status" value="2"/>
</dbReference>
<sequence length="298" mass="34063">MNQRRQQKPSYLADIVYSLLSVHEIRKQLDSLTAVAVFRAFVYHIHTLFLFTRSDWKTIFFPATTFGTVTGPISSFDKWLLMLVWVWTHLLQANVSNQKDSANEDIINKPWRPLPAKRVTESQARALRWCLVVLNLAFSYWIDPKVMYVSLALALVEIYDIRDGATLIASPNFTLDMTSIQAIILSGALIFTTIHAQDFADVEGDKQSGRRTLPIVYPEGSRVYILTMLIGWSIALSFFWGLGPICGAVFVLAGTFVGMRYYMKRDVLSDEGSYRYYNMWLLLANTLPGNQRFNVLHL</sequence>
<dbReference type="CDD" id="cd13965">
    <property type="entry name" value="PT_UbiA_3"/>
    <property type="match status" value="1"/>
</dbReference>
<evidence type="ECO:0000256" key="5">
    <source>
        <dbReference type="SAM" id="Phobius"/>
    </source>
</evidence>
<evidence type="ECO:0008006" key="8">
    <source>
        <dbReference type="Google" id="ProtNLM"/>
    </source>
</evidence>
<comment type="caution">
    <text evidence="6">The sequence shown here is derived from an EMBL/GenBank/DDBJ whole genome shotgun (WGS) entry which is preliminary data.</text>
</comment>
<evidence type="ECO:0000256" key="3">
    <source>
        <dbReference type="ARBA" id="ARBA00022989"/>
    </source>
</evidence>
<dbReference type="PANTHER" id="PTHR42723:SF1">
    <property type="entry name" value="CHLOROPHYLL SYNTHASE, CHLOROPLASTIC"/>
    <property type="match status" value="1"/>
</dbReference>
<dbReference type="InterPro" id="IPR050475">
    <property type="entry name" value="Prenyltransferase_related"/>
</dbReference>
<organism evidence="6 7">
    <name type="scientific">Paramarasmius palmivorus</name>
    <dbReference type="NCBI Taxonomy" id="297713"/>
    <lineage>
        <taxon>Eukaryota</taxon>
        <taxon>Fungi</taxon>
        <taxon>Dikarya</taxon>
        <taxon>Basidiomycota</taxon>
        <taxon>Agaricomycotina</taxon>
        <taxon>Agaricomycetes</taxon>
        <taxon>Agaricomycetidae</taxon>
        <taxon>Agaricales</taxon>
        <taxon>Marasmiineae</taxon>
        <taxon>Marasmiaceae</taxon>
        <taxon>Paramarasmius</taxon>
    </lineage>
</organism>
<dbReference type="GO" id="GO:0016765">
    <property type="term" value="F:transferase activity, transferring alkyl or aryl (other than methyl) groups"/>
    <property type="evidence" value="ECO:0007669"/>
    <property type="project" value="InterPro"/>
</dbReference>
<keyword evidence="4 5" id="KW-0472">Membrane</keyword>
<name>A0AAW0DSB7_9AGAR</name>
<keyword evidence="3 5" id="KW-1133">Transmembrane helix</keyword>
<feature type="transmembrane region" description="Helical" evidence="5">
    <location>
        <begin position="223"/>
        <end position="256"/>
    </location>
</feature>
<dbReference type="Proteomes" id="UP001383192">
    <property type="component" value="Unassembled WGS sequence"/>
</dbReference>
<dbReference type="GO" id="GO:0016020">
    <property type="term" value="C:membrane"/>
    <property type="evidence" value="ECO:0007669"/>
    <property type="project" value="UniProtKB-SubCell"/>
</dbReference>
<dbReference type="Gene3D" id="1.10.357.140">
    <property type="entry name" value="UbiA prenyltransferase"/>
    <property type="match status" value="1"/>
</dbReference>
<reference evidence="6 7" key="1">
    <citation type="submission" date="2024-01" db="EMBL/GenBank/DDBJ databases">
        <title>A draft genome for a cacao thread blight-causing isolate of Paramarasmius palmivorus.</title>
        <authorList>
            <person name="Baruah I.K."/>
            <person name="Bukari Y."/>
            <person name="Amoako-Attah I."/>
            <person name="Meinhardt L.W."/>
            <person name="Bailey B.A."/>
            <person name="Cohen S.P."/>
        </authorList>
    </citation>
    <scope>NUCLEOTIDE SEQUENCE [LARGE SCALE GENOMIC DNA]</scope>
    <source>
        <strain evidence="6 7">GH-12</strain>
    </source>
</reference>
<evidence type="ECO:0000256" key="2">
    <source>
        <dbReference type="ARBA" id="ARBA00022692"/>
    </source>
</evidence>